<evidence type="ECO:0000313" key="2">
    <source>
        <dbReference type="Proteomes" id="UP000699042"/>
    </source>
</evidence>
<accession>A0A9P7QZ41</accession>
<reference evidence="1" key="1">
    <citation type="submission" date="2021-05" db="EMBL/GenBank/DDBJ databases">
        <title>Comparative genomics of three Colletotrichum scovillei strains and genetic complementation revealed genes involved fungal growth and virulence on chili pepper.</title>
        <authorList>
            <person name="Hsieh D.-K."/>
            <person name="Chuang S.-C."/>
            <person name="Chen C.-Y."/>
            <person name="Chao Y.-T."/>
            <person name="Lu M.-Y.J."/>
            <person name="Lee M.-H."/>
            <person name="Shih M.-C."/>
        </authorList>
    </citation>
    <scope>NUCLEOTIDE SEQUENCE</scope>
    <source>
        <strain evidence="1">Coll-153</strain>
    </source>
</reference>
<dbReference type="PRINTS" id="PR00301">
    <property type="entry name" value="HEATSHOCK70"/>
</dbReference>
<protein>
    <submittedName>
        <fullName evidence="1">Actin-like ATPase domain-containing protein</fullName>
    </submittedName>
</protein>
<dbReference type="PANTHER" id="PTHR14187:SF5">
    <property type="entry name" value="HEAT SHOCK 70 KDA PROTEIN 12A"/>
    <property type="match status" value="1"/>
</dbReference>
<dbReference type="SUPFAM" id="SSF53067">
    <property type="entry name" value="Actin-like ATPase domain"/>
    <property type="match status" value="2"/>
</dbReference>
<dbReference type="InterPro" id="IPR043129">
    <property type="entry name" value="ATPase_NBD"/>
</dbReference>
<dbReference type="Proteomes" id="UP000699042">
    <property type="component" value="Unassembled WGS sequence"/>
</dbReference>
<dbReference type="PANTHER" id="PTHR14187">
    <property type="entry name" value="ALPHA KINASE/ELONGATION FACTOR 2 KINASE"/>
    <property type="match status" value="1"/>
</dbReference>
<keyword evidence="2" id="KW-1185">Reference proteome</keyword>
<dbReference type="Gene3D" id="3.30.420.40">
    <property type="match status" value="1"/>
</dbReference>
<dbReference type="EMBL" id="JAESDN010000011">
    <property type="protein sequence ID" value="KAG7043686.1"/>
    <property type="molecule type" value="Genomic_DNA"/>
</dbReference>
<comment type="caution">
    <text evidence="1">The sequence shown here is derived from an EMBL/GenBank/DDBJ whole genome shotgun (WGS) entry which is preliminary data.</text>
</comment>
<gene>
    <name evidence="1" type="ORF">JMJ77_011508</name>
</gene>
<proteinExistence type="predicted"/>
<evidence type="ECO:0000313" key="1">
    <source>
        <dbReference type="EMBL" id="KAG7043686.1"/>
    </source>
</evidence>
<dbReference type="CDD" id="cd10170">
    <property type="entry name" value="ASKHA_NBD_HSP70"/>
    <property type="match status" value="1"/>
</dbReference>
<organism evidence="1 2">
    <name type="scientific">Colletotrichum scovillei</name>
    <dbReference type="NCBI Taxonomy" id="1209932"/>
    <lineage>
        <taxon>Eukaryota</taxon>
        <taxon>Fungi</taxon>
        <taxon>Dikarya</taxon>
        <taxon>Ascomycota</taxon>
        <taxon>Pezizomycotina</taxon>
        <taxon>Sordariomycetes</taxon>
        <taxon>Hypocreomycetidae</taxon>
        <taxon>Glomerellales</taxon>
        <taxon>Glomerellaceae</taxon>
        <taxon>Colletotrichum</taxon>
        <taxon>Colletotrichum acutatum species complex</taxon>
    </lineage>
</organism>
<name>A0A9P7QZ41_9PEZI</name>
<sequence>MRPSYNIQVQRRVSNGEEDDDLLVIGIDFGTTYSGVAWATTEEFENDHINIITTWPGKGPEEGKAPTELYYEDETMMWGYDIPDDADPIRWFKLLLLKDEDLGPELCASEFILRGKRMLRDSGKTAIALVADFLRALFNHTMYTITKARGKEVVDAMRLHIVITVPAIWKGYARQAMETAAEQAGILYSRVAGETRLTLAPEPEAAALSTLSEPGRKVGKNDVYIICDAGGGTVDLISYQIDQTKPISMQEAVEGTGSLCGGIFIDEAFERACKARLGSRWNHLSDTGKKRIMKNEWEALIKPTFVPNLTHREYIVEIPAEAFSEFNLNDFCKEPIIKNGRIHFKETNIQRAFIDSFEGIDELVAKQIRMATRSGLTITGIILVGGLGASPYLYDHLKEQHGMKVLQSGGIQPRTAICRGAVHKGFLDGYRAEDQTLIKRPDYRTKVPTIEVTSTVSRSSYGVTYRAEFDREKHLQEDKEYDVYLGVWRAKNQMHWYLRKGEIVSQKEPVRFTYYEIYKEDVGGHFSVGICECDAAEVPDRRTFQVNDFCYIDCKLDVPFSSLPDIMTIDGTMAKKMTYVVEMIPSGASVEFTVYIDGRKQGSHNACVRFE</sequence>
<dbReference type="AlphaFoldDB" id="A0A9P7QZ41"/>